<evidence type="ECO:0000256" key="1">
    <source>
        <dbReference type="ARBA" id="ARBA00009437"/>
    </source>
</evidence>
<evidence type="ECO:0000256" key="2">
    <source>
        <dbReference type="ARBA" id="ARBA00023015"/>
    </source>
</evidence>
<dbReference type="PANTHER" id="PTHR30537">
    <property type="entry name" value="HTH-TYPE TRANSCRIPTIONAL REGULATOR"/>
    <property type="match status" value="1"/>
</dbReference>
<dbReference type="SUPFAM" id="SSF46785">
    <property type="entry name" value="Winged helix' DNA-binding domain"/>
    <property type="match status" value="1"/>
</dbReference>
<dbReference type="Gene3D" id="3.40.190.290">
    <property type="match status" value="1"/>
</dbReference>
<protein>
    <recommendedName>
        <fullName evidence="5">HTH lysR-type domain-containing protein</fullName>
    </recommendedName>
</protein>
<name>A0A1C2E2V1_9PSED</name>
<dbReference type="GO" id="GO:0003700">
    <property type="term" value="F:DNA-binding transcription factor activity"/>
    <property type="evidence" value="ECO:0007669"/>
    <property type="project" value="InterPro"/>
</dbReference>
<evidence type="ECO:0000259" key="5">
    <source>
        <dbReference type="PROSITE" id="PS50931"/>
    </source>
</evidence>
<gene>
    <name evidence="6" type="ORF">BBI10_11590</name>
</gene>
<comment type="similarity">
    <text evidence="1">Belongs to the LysR transcriptional regulatory family.</text>
</comment>
<evidence type="ECO:0000313" key="7">
    <source>
        <dbReference type="Proteomes" id="UP000095143"/>
    </source>
</evidence>
<keyword evidence="4" id="KW-0804">Transcription</keyword>
<dbReference type="EMBL" id="MDEN01000061">
    <property type="protein sequence ID" value="OCX21350.1"/>
    <property type="molecule type" value="Genomic_DNA"/>
</dbReference>
<dbReference type="SUPFAM" id="SSF53850">
    <property type="entry name" value="Periplasmic binding protein-like II"/>
    <property type="match status" value="1"/>
</dbReference>
<comment type="caution">
    <text evidence="6">The sequence shown here is derived from an EMBL/GenBank/DDBJ whole genome shotgun (WGS) entry which is preliminary data.</text>
</comment>
<evidence type="ECO:0000313" key="6">
    <source>
        <dbReference type="EMBL" id="OCX21350.1"/>
    </source>
</evidence>
<proteinExistence type="inferred from homology"/>
<dbReference type="AlphaFoldDB" id="A0A1C2E2V1"/>
<organism evidence="6 7">
    <name type="scientific">Pseudomonas graminis</name>
    <dbReference type="NCBI Taxonomy" id="158627"/>
    <lineage>
        <taxon>Bacteria</taxon>
        <taxon>Pseudomonadati</taxon>
        <taxon>Pseudomonadota</taxon>
        <taxon>Gammaproteobacteria</taxon>
        <taxon>Pseudomonadales</taxon>
        <taxon>Pseudomonadaceae</taxon>
        <taxon>Pseudomonas</taxon>
    </lineage>
</organism>
<dbReference type="InterPro" id="IPR036388">
    <property type="entry name" value="WH-like_DNA-bd_sf"/>
</dbReference>
<evidence type="ECO:0000256" key="4">
    <source>
        <dbReference type="ARBA" id="ARBA00023163"/>
    </source>
</evidence>
<dbReference type="FunFam" id="1.10.10.10:FF:000001">
    <property type="entry name" value="LysR family transcriptional regulator"/>
    <property type="match status" value="1"/>
</dbReference>
<dbReference type="InterPro" id="IPR000847">
    <property type="entry name" value="LysR_HTH_N"/>
</dbReference>
<dbReference type="InterPro" id="IPR005119">
    <property type="entry name" value="LysR_subst-bd"/>
</dbReference>
<dbReference type="RefSeq" id="WP_065988754.1">
    <property type="nucleotide sequence ID" value="NZ_MDEN01000061.1"/>
</dbReference>
<dbReference type="Pfam" id="PF00126">
    <property type="entry name" value="HTH_1"/>
    <property type="match status" value="1"/>
</dbReference>
<sequence length="298" mass="33101">MNKLQSMQVLLEVVDAGNFSAAARRLGLSAVMVGKHVRQLEELLGMRLLERSTRSQRLTQAGKVYCETARGVLNQIKLAENTIESMHANPRGMIRISAPHSVGATWIAPLVTRYLRLYPAVKIELILSNAYVNLIDDQFDLVVRVGALPDSELVARRLPPYQMVICGAPDYLLQRGTPQVPRDLERHSCLGHLSVYGCIQWPLHNADGYCWTGDGCFASNDSHALRQAALGGAGLILQPELSVINDLSTGRLVEVLRDHRPTPLQVHLLYLPARKEHKGFSNLVDFILAQTHKTGKYD</sequence>
<dbReference type="Proteomes" id="UP000095143">
    <property type="component" value="Unassembled WGS sequence"/>
</dbReference>
<dbReference type="PROSITE" id="PS50931">
    <property type="entry name" value="HTH_LYSR"/>
    <property type="match status" value="1"/>
</dbReference>
<dbReference type="InterPro" id="IPR058163">
    <property type="entry name" value="LysR-type_TF_proteobact-type"/>
</dbReference>
<feature type="domain" description="HTH lysR-type" evidence="5">
    <location>
        <begin position="1"/>
        <end position="59"/>
    </location>
</feature>
<dbReference type="Pfam" id="PF03466">
    <property type="entry name" value="LysR_substrate"/>
    <property type="match status" value="1"/>
</dbReference>
<dbReference type="PANTHER" id="PTHR30537:SF5">
    <property type="entry name" value="HTH-TYPE TRANSCRIPTIONAL ACTIVATOR TTDR-RELATED"/>
    <property type="match status" value="1"/>
</dbReference>
<keyword evidence="2" id="KW-0805">Transcription regulation</keyword>
<dbReference type="OrthoDB" id="9786526at2"/>
<dbReference type="Gene3D" id="1.10.10.10">
    <property type="entry name" value="Winged helix-like DNA-binding domain superfamily/Winged helix DNA-binding domain"/>
    <property type="match status" value="1"/>
</dbReference>
<evidence type="ECO:0000256" key="3">
    <source>
        <dbReference type="ARBA" id="ARBA00023125"/>
    </source>
</evidence>
<dbReference type="GO" id="GO:0043565">
    <property type="term" value="F:sequence-specific DNA binding"/>
    <property type="evidence" value="ECO:0007669"/>
    <property type="project" value="TreeGrafter"/>
</dbReference>
<reference evidence="6 7" key="1">
    <citation type="submission" date="2016-08" db="EMBL/GenBank/DDBJ databases">
        <title>Whole genome sequence of Pseudomonas graminis strain UASWS1507, a potential biological control agent for agriculture.</title>
        <authorList>
            <person name="Crovadore J."/>
            <person name="Calmin G."/>
            <person name="Chablais R."/>
            <person name="Cochard B."/>
            <person name="Lefort F."/>
        </authorList>
    </citation>
    <scope>NUCLEOTIDE SEQUENCE [LARGE SCALE GENOMIC DNA]</scope>
    <source>
        <strain evidence="6 7">UASWS1507</strain>
    </source>
</reference>
<dbReference type="InterPro" id="IPR036390">
    <property type="entry name" value="WH_DNA-bd_sf"/>
</dbReference>
<accession>A0A1C2E2V1</accession>
<keyword evidence="3" id="KW-0238">DNA-binding</keyword>
<dbReference type="GO" id="GO:0006351">
    <property type="term" value="P:DNA-templated transcription"/>
    <property type="evidence" value="ECO:0007669"/>
    <property type="project" value="TreeGrafter"/>
</dbReference>